<feature type="transmembrane region" description="Helical" evidence="9">
    <location>
        <begin position="172"/>
        <end position="192"/>
    </location>
</feature>
<keyword evidence="5 9" id="KW-0812">Transmembrane</keyword>
<dbReference type="Gene3D" id="1.20.1530.20">
    <property type="match status" value="1"/>
</dbReference>
<keyword evidence="3" id="KW-0813">Transport</keyword>
<dbReference type="PANTHER" id="PTHR43562">
    <property type="entry name" value="NAPA-TYPE SODIUM/HYDROGEN ANTIPORTER"/>
    <property type="match status" value="1"/>
</dbReference>
<dbReference type="AlphaFoldDB" id="A0A1H1F8P5"/>
<keyword evidence="8 9" id="KW-0472">Membrane</keyword>
<evidence type="ECO:0000256" key="8">
    <source>
        <dbReference type="ARBA" id="ARBA00023136"/>
    </source>
</evidence>
<dbReference type="InterPro" id="IPR006153">
    <property type="entry name" value="Cation/H_exchanger_TM"/>
</dbReference>
<name>A0A1H1F8P5_9ACTN</name>
<dbReference type="Proteomes" id="UP000183053">
    <property type="component" value="Unassembled WGS sequence"/>
</dbReference>
<evidence type="ECO:0000256" key="3">
    <source>
        <dbReference type="ARBA" id="ARBA00022448"/>
    </source>
</evidence>
<comment type="similarity">
    <text evidence="2">Belongs to the monovalent cation:proton antiporter 2 (CPA2) transporter (TC 2.A.37) family.</text>
</comment>
<sequence>MTFSTLALITALGLLGPLLSAKRSWHIPVVLGPVLGGVIFGATGFRVLDATEPTFQFLANVGFAIVLFIAGTHIPVRDPAVRSVLGVGALRAVAIGLVAAVLGSVLAQVFDTGHAALYAVLMASSSTSIVQSVIKMNGLTNPSLLALTAQVAIADVVCIVALPLAINPPTAVRAALGALAVIAAAFVLYLLLRWSERIGLRKRLEEISEEREFALQLRISLVGLFLLAAIASTTHVSIMIAGFTLGLAVSAVGEPRRMASQLFAVGEGFLGPLFSVWLGAVVDLRHLIEHPKFIVLGLALGLGSLLAHGAIRFAGVPASLAVLSAAQVSLPVSAVTVGEELHVLAAGEGGALIVGGVVTILGVAIAAGRATRQMGDPARAQLTA</sequence>
<evidence type="ECO:0000256" key="5">
    <source>
        <dbReference type="ARBA" id="ARBA00022692"/>
    </source>
</evidence>
<dbReference type="EMBL" id="FNLF01000002">
    <property type="protein sequence ID" value="SDQ97267.1"/>
    <property type="molecule type" value="Genomic_DNA"/>
</dbReference>
<keyword evidence="6 9" id="KW-1133">Transmembrane helix</keyword>
<protein>
    <submittedName>
        <fullName evidence="11">Kef-type K+ transport system, membrane component KefB</fullName>
    </submittedName>
</protein>
<dbReference type="Pfam" id="PF00999">
    <property type="entry name" value="Na_H_Exchanger"/>
    <property type="match status" value="1"/>
</dbReference>
<dbReference type="GO" id="GO:1902600">
    <property type="term" value="P:proton transmembrane transport"/>
    <property type="evidence" value="ECO:0007669"/>
    <property type="project" value="InterPro"/>
</dbReference>
<proteinExistence type="inferred from homology"/>
<dbReference type="PANTHER" id="PTHR43562:SF1">
    <property type="entry name" value="NA(+)_H(+) ANTIPORTER YJBQ-RELATED"/>
    <property type="match status" value="1"/>
</dbReference>
<feature type="transmembrane region" description="Helical" evidence="9">
    <location>
        <begin position="88"/>
        <end position="110"/>
    </location>
</feature>
<dbReference type="RefSeq" id="WP_068536007.1">
    <property type="nucleotide sequence ID" value="NZ_FNLF01000002.1"/>
</dbReference>
<evidence type="ECO:0000256" key="4">
    <source>
        <dbReference type="ARBA" id="ARBA00022449"/>
    </source>
</evidence>
<gene>
    <name evidence="11" type="ORF">SAMN04489765_2580</name>
</gene>
<evidence type="ECO:0000256" key="2">
    <source>
        <dbReference type="ARBA" id="ARBA00005551"/>
    </source>
</evidence>
<dbReference type="GO" id="GO:0015297">
    <property type="term" value="F:antiporter activity"/>
    <property type="evidence" value="ECO:0007669"/>
    <property type="project" value="UniProtKB-KW"/>
</dbReference>
<evidence type="ECO:0000256" key="9">
    <source>
        <dbReference type="SAM" id="Phobius"/>
    </source>
</evidence>
<evidence type="ECO:0000313" key="11">
    <source>
        <dbReference type="EMBL" id="SDQ97267.1"/>
    </source>
</evidence>
<dbReference type="STRING" id="47312.SAMN04489765_2580"/>
<keyword evidence="7" id="KW-0406">Ion transport</keyword>
<accession>A0A1H1F8P5</accession>
<evidence type="ECO:0000259" key="10">
    <source>
        <dbReference type="Pfam" id="PF00999"/>
    </source>
</evidence>
<evidence type="ECO:0000313" key="12">
    <source>
        <dbReference type="Proteomes" id="UP000183053"/>
    </source>
</evidence>
<evidence type="ECO:0000256" key="1">
    <source>
        <dbReference type="ARBA" id="ARBA00004141"/>
    </source>
</evidence>
<keyword evidence="4" id="KW-0050">Antiport</keyword>
<dbReference type="InterPro" id="IPR038770">
    <property type="entry name" value="Na+/solute_symporter_sf"/>
</dbReference>
<feature type="transmembrane region" description="Helical" evidence="9">
    <location>
        <begin position="146"/>
        <end position="166"/>
    </location>
</feature>
<evidence type="ECO:0000256" key="6">
    <source>
        <dbReference type="ARBA" id="ARBA00022989"/>
    </source>
</evidence>
<feature type="domain" description="Cation/H+ exchanger transmembrane" evidence="10">
    <location>
        <begin position="14"/>
        <end position="355"/>
    </location>
</feature>
<dbReference type="OrthoDB" id="4413712at2"/>
<comment type="subcellular location">
    <subcellularLocation>
        <location evidence="1">Membrane</location>
        <topology evidence="1">Multi-pass membrane protein</topology>
    </subcellularLocation>
</comment>
<feature type="transmembrane region" description="Helical" evidence="9">
    <location>
        <begin position="262"/>
        <end position="281"/>
    </location>
</feature>
<feature type="transmembrane region" description="Helical" evidence="9">
    <location>
        <begin position="57"/>
        <end position="76"/>
    </location>
</feature>
<reference evidence="12" key="1">
    <citation type="submission" date="2016-10" db="EMBL/GenBank/DDBJ databases">
        <authorList>
            <person name="Varghese N."/>
            <person name="Submissions S."/>
        </authorList>
    </citation>
    <scope>NUCLEOTIDE SEQUENCE [LARGE SCALE GENOMIC DNA]</scope>
    <source>
        <strain evidence="12">DSM 44142</strain>
    </source>
</reference>
<dbReference type="GO" id="GO:0016020">
    <property type="term" value="C:membrane"/>
    <property type="evidence" value="ECO:0007669"/>
    <property type="project" value="UniProtKB-SubCell"/>
</dbReference>
<evidence type="ECO:0000256" key="7">
    <source>
        <dbReference type="ARBA" id="ARBA00023065"/>
    </source>
</evidence>
<organism evidence="11 12">
    <name type="scientific">Tsukamurella pulmonis</name>
    <dbReference type="NCBI Taxonomy" id="47312"/>
    <lineage>
        <taxon>Bacteria</taxon>
        <taxon>Bacillati</taxon>
        <taxon>Actinomycetota</taxon>
        <taxon>Actinomycetes</taxon>
        <taxon>Mycobacteriales</taxon>
        <taxon>Tsukamurellaceae</taxon>
        <taxon>Tsukamurella</taxon>
    </lineage>
</organism>
<keyword evidence="12" id="KW-1185">Reference proteome</keyword>
<feature type="transmembrane region" description="Helical" evidence="9">
    <location>
        <begin position="349"/>
        <end position="367"/>
    </location>
</feature>
<feature type="transmembrane region" description="Helical" evidence="9">
    <location>
        <begin position="293"/>
        <end position="311"/>
    </location>
</feature>